<dbReference type="EMBL" id="CAJNNW010026274">
    <property type="protein sequence ID" value="CAE8684110.1"/>
    <property type="molecule type" value="Genomic_DNA"/>
</dbReference>
<dbReference type="Gene3D" id="3.30.40.10">
    <property type="entry name" value="Zinc/RING finger domain, C3HC4 (zinc finger)"/>
    <property type="match status" value="1"/>
</dbReference>
<evidence type="ECO:0000313" key="5">
    <source>
        <dbReference type="Proteomes" id="UP000626109"/>
    </source>
</evidence>
<dbReference type="AlphaFoldDB" id="A0A813JMT2"/>
<organism evidence="4 5">
    <name type="scientific">Polarella glacialis</name>
    <name type="common">Dinoflagellate</name>
    <dbReference type="NCBI Taxonomy" id="89957"/>
    <lineage>
        <taxon>Eukaryota</taxon>
        <taxon>Sar</taxon>
        <taxon>Alveolata</taxon>
        <taxon>Dinophyceae</taxon>
        <taxon>Suessiales</taxon>
        <taxon>Suessiaceae</taxon>
        <taxon>Polarella</taxon>
    </lineage>
</organism>
<dbReference type="PROSITE" id="PS50089">
    <property type="entry name" value="ZF_RING_2"/>
    <property type="match status" value="1"/>
</dbReference>
<keyword evidence="1" id="KW-0862">Zinc</keyword>
<comment type="caution">
    <text evidence="4">The sequence shown here is derived from an EMBL/GenBank/DDBJ whole genome shotgun (WGS) entry which is preliminary data.</text>
</comment>
<dbReference type="Proteomes" id="UP000626109">
    <property type="component" value="Unassembled WGS sequence"/>
</dbReference>
<keyword evidence="1" id="KW-0863">Zinc-finger</keyword>
<evidence type="ECO:0000313" key="4">
    <source>
        <dbReference type="EMBL" id="CAE8684110.1"/>
    </source>
</evidence>
<sequence>VEFTNFTWPSPGTEAVGKQAHGFEVSTCMNCLADFVAGELLSSLPCGHNFHAVCITSWQQHSRHNNNNNNSNSSDHSVCPCRCTTSQPFVTVRI</sequence>
<feature type="region of interest" description="Disordered" evidence="2">
    <location>
        <begin position="62"/>
        <end position="82"/>
    </location>
</feature>
<dbReference type="Pfam" id="PF13639">
    <property type="entry name" value="zf-RING_2"/>
    <property type="match status" value="1"/>
</dbReference>
<dbReference type="InterPro" id="IPR001841">
    <property type="entry name" value="Znf_RING"/>
</dbReference>
<evidence type="ECO:0000259" key="3">
    <source>
        <dbReference type="PROSITE" id="PS50089"/>
    </source>
</evidence>
<feature type="compositionally biased region" description="Low complexity" evidence="2">
    <location>
        <begin position="65"/>
        <end position="74"/>
    </location>
</feature>
<evidence type="ECO:0000256" key="1">
    <source>
        <dbReference type="PROSITE-ProRule" id="PRU00175"/>
    </source>
</evidence>
<proteinExistence type="predicted"/>
<reference evidence="4" key="1">
    <citation type="submission" date="2021-02" db="EMBL/GenBank/DDBJ databases">
        <authorList>
            <person name="Dougan E. K."/>
            <person name="Rhodes N."/>
            <person name="Thang M."/>
            <person name="Chan C."/>
        </authorList>
    </citation>
    <scope>NUCLEOTIDE SEQUENCE</scope>
</reference>
<feature type="domain" description="RING-type" evidence="3">
    <location>
        <begin position="28"/>
        <end position="80"/>
    </location>
</feature>
<evidence type="ECO:0000256" key="2">
    <source>
        <dbReference type="SAM" id="MobiDB-lite"/>
    </source>
</evidence>
<keyword evidence="1" id="KW-0479">Metal-binding</keyword>
<feature type="non-terminal residue" evidence="4">
    <location>
        <position position="94"/>
    </location>
</feature>
<dbReference type="GO" id="GO:0008270">
    <property type="term" value="F:zinc ion binding"/>
    <property type="evidence" value="ECO:0007669"/>
    <property type="project" value="UniProtKB-KW"/>
</dbReference>
<protein>
    <recommendedName>
        <fullName evidence="3">RING-type domain-containing protein</fullName>
    </recommendedName>
</protein>
<accession>A0A813JMT2</accession>
<dbReference type="InterPro" id="IPR013083">
    <property type="entry name" value="Znf_RING/FYVE/PHD"/>
</dbReference>
<gene>
    <name evidence="4" type="ORF">PGLA2088_LOCUS23810</name>
</gene>
<name>A0A813JMT2_POLGL</name>
<dbReference type="SUPFAM" id="SSF57850">
    <property type="entry name" value="RING/U-box"/>
    <property type="match status" value="1"/>
</dbReference>